<accession>A0A1B6KAT3</accession>
<dbReference type="SMART" id="SM00937">
    <property type="entry name" value="PCRF"/>
    <property type="match status" value="1"/>
</dbReference>
<evidence type="ECO:0000259" key="2">
    <source>
        <dbReference type="SMART" id="SM00937"/>
    </source>
</evidence>
<proteinExistence type="predicted"/>
<dbReference type="InterPro" id="IPR045853">
    <property type="entry name" value="Pep_chain_release_fac_I_sf"/>
</dbReference>
<dbReference type="PANTHER" id="PTHR43804:SF6">
    <property type="entry name" value="CLASS I PEPTIDE CHAIN RELEASE FACTOR"/>
    <property type="match status" value="1"/>
</dbReference>
<dbReference type="PANTHER" id="PTHR43804">
    <property type="entry name" value="LD18447P"/>
    <property type="match status" value="1"/>
</dbReference>
<reference evidence="3" key="1">
    <citation type="submission" date="2015-11" db="EMBL/GenBank/DDBJ databases">
        <title>De novo transcriptome assembly of four potential Pierce s Disease insect vectors from Arizona vineyards.</title>
        <authorList>
            <person name="Tassone E.E."/>
        </authorList>
    </citation>
    <scope>NUCLEOTIDE SEQUENCE</scope>
</reference>
<feature type="coiled-coil region" evidence="1">
    <location>
        <begin position="101"/>
        <end position="153"/>
    </location>
</feature>
<evidence type="ECO:0000313" key="3">
    <source>
        <dbReference type="EMBL" id="JAT08550.1"/>
    </source>
</evidence>
<dbReference type="Pfam" id="PF03462">
    <property type="entry name" value="PCRF"/>
    <property type="match status" value="1"/>
</dbReference>
<evidence type="ECO:0000256" key="1">
    <source>
        <dbReference type="SAM" id="Coils"/>
    </source>
</evidence>
<dbReference type="GO" id="GO:0006415">
    <property type="term" value="P:translational termination"/>
    <property type="evidence" value="ECO:0007669"/>
    <property type="project" value="InterPro"/>
</dbReference>
<feature type="domain" description="Peptide chain release factor" evidence="2">
    <location>
        <begin position="131"/>
        <end position="216"/>
    </location>
</feature>
<dbReference type="InterPro" id="IPR050057">
    <property type="entry name" value="Prokaryotic/Mito_RF"/>
</dbReference>
<dbReference type="SUPFAM" id="SSF75620">
    <property type="entry name" value="Release factor"/>
    <property type="match status" value="1"/>
</dbReference>
<dbReference type="EMBL" id="GEBQ01031427">
    <property type="protein sequence ID" value="JAT08550.1"/>
    <property type="molecule type" value="Transcribed_RNA"/>
</dbReference>
<name>A0A1B6KAT3_9HEMI</name>
<protein>
    <recommendedName>
        <fullName evidence="2">Peptide chain release factor domain-containing protein</fullName>
    </recommendedName>
</protein>
<keyword evidence="1" id="KW-0175">Coiled coil</keyword>
<dbReference type="Gene3D" id="3.30.70.1660">
    <property type="match status" value="1"/>
</dbReference>
<dbReference type="InterPro" id="IPR005139">
    <property type="entry name" value="PCRF"/>
</dbReference>
<dbReference type="AlphaFoldDB" id="A0A1B6KAT3"/>
<gene>
    <name evidence="3" type="ORF">g.18953</name>
</gene>
<sequence>MLKSSRMYTGLFLVTGAMESSPYELSRKFKIFRNLRDIKIMRKNYCKLYSKQMVALCRAPLSVRYQSTAYCLDDDKLEKFLRNINTEYLNSKFNISKDPFIFNLVQDKNKLEETLKQLESMKGSGGKEEKEMLHLIEDDIRQHKIELKEVYEQMIDYLIPREDFEDCNDIVIEISSGVGGSEAMLFASDLRNMYCGYLDYKGWHYFVAENAESDLGM</sequence>
<organism evidence="3">
    <name type="scientific">Graphocephala atropunctata</name>
    <dbReference type="NCBI Taxonomy" id="36148"/>
    <lineage>
        <taxon>Eukaryota</taxon>
        <taxon>Metazoa</taxon>
        <taxon>Ecdysozoa</taxon>
        <taxon>Arthropoda</taxon>
        <taxon>Hexapoda</taxon>
        <taxon>Insecta</taxon>
        <taxon>Pterygota</taxon>
        <taxon>Neoptera</taxon>
        <taxon>Paraneoptera</taxon>
        <taxon>Hemiptera</taxon>
        <taxon>Auchenorrhyncha</taxon>
        <taxon>Membracoidea</taxon>
        <taxon>Cicadellidae</taxon>
        <taxon>Cicadellinae</taxon>
        <taxon>Cicadellini</taxon>
        <taxon>Graphocephala</taxon>
    </lineage>
</organism>